<feature type="non-terminal residue" evidence="7">
    <location>
        <position position="270"/>
    </location>
</feature>
<feature type="domain" description="Probable transposase IS891/IS1136/IS1341" evidence="5">
    <location>
        <begin position="76"/>
        <end position="182"/>
    </location>
</feature>
<comment type="similarity">
    <text evidence="1">In the C-terminal section; belongs to the transposase 35 family.</text>
</comment>
<dbReference type="Pfam" id="PF01385">
    <property type="entry name" value="OrfB_IS605"/>
    <property type="match status" value="1"/>
</dbReference>
<dbReference type="GO" id="GO:0032196">
    <property type="term" value="P:transposition"/>
    <property type="evidence" value="ECO:0007669"/>
    <property type="project" value="UniProtKB-KW"/>
</dbReference>
<dbReference type="AlphaFoldDB" id="X1HCD4"/>
<dbReference type="Pfam" id="PF07282">
    <property type="entry name" value="Cas12f1-like_TNB"/>
    <property type="match status" value="1"/>
</dbReference>
<feature type="non-terminal residue" evidence="7">
    <location>
        <position position="1"/>
    </location>
</feature>
<keyword evidence="3" id="KW-0238">DNA-binding</keyword>
<evidence type="ECO:0000259" key="6">
    <source>
        <dbReference type="Pfam" id="PF07282"/>
    </source>
</evidence>
<proteinExistence type="inferred from homology"/>
<evidence type="ECO:0000256" key="1">
    <source>
        <dbReference type="ARBA" id="ARBA00008761"/>
    </source>
</evidence>
<evidence type="ECO:0000256" key="4">
    <source>
        <dbReference type="ARBA" id="ARBA00023172"/>
    </source>
</evidence>
<organism evidence="7">
    <name type="scientific">marine sediment metagenome</name>
    <dbReference type="NCBI Taxonomy" id="412755"/>
    <lineage>
        <taxon>unclassified sequences</taxon>
        <taxon>metagenomes</taxon>
        <taxon>ecological metagenomes</taxon>
    </lineage>
</organism>
<evidence type="ECO:0008006" key="8">
    <source>
        <dbReference type="Google" id="ProtNLM"/>
    </source>
</evidence>
<accession>X1HCD4</accession>
<dbReference type="GO" id="GO:0006310">
    <property type="term" value="P:DNA recombination"/>
    <property type="evidence" value="ECO:0007669"/>
    <property type="project" value="UniProtKB-KW"/>
</dbReference>
<reference evidence="7" key="1">
    <citation type="journal article" date="2014" name="Front. Microbiol.">
        <title>High frequency of phylogenetically diverse reductive dehalogenase-homologous genes in deep subseafloor sedimentary metagenomes.</title>
        <authorList>
            <person name="Kawai M."/>
            <person name="Futagami T."/>
            <person name="Toyoda A."/>
            <person name="Takaki Y."/>
            <person name="Nishi S."/>
            <person name="Hori S."/>
            <person name="Arai W."/>
            <person name="Tsubouchi T."/>
            <person name="Morono Y."/>
            <person name="Uchiyama I."/>
            <person name="Ito T."/>
            <person name="Fujiyama A."/>
            <person name="Inagaki F."/>
            <person name="Takami H."/>
        </authorList>
    </citation>
    <scope>NUCLEOTIDE SEQUENCE</scope>
    <source>
        <strain evidence="7">Expedition CK06-06</strain>
    </source>
</reference>
<dbReference type="InterPro" id="IPR001959">
    <property type="entry name" value="Transposase"/>
</dbReference>
<dbReference type="GO" id="GO:0003677">
    <property type="term" value="F:DNA binding"/>
    <property type="evidence" value="ECO:0007669"/>
    <property type="project" value="UniProtKB-KW"/>
</dbReference>
<dbReference type="EMBL" id="BARU01026807">
    <property type="protein sequence ID" value="GAH67047.1"/>
    <property type="molecule type" value="Genomic_DNA"/>
</dbReference>
<dbReference type="NCBIfam" id="TIGR01766">
    <property type="entry name" value="IS200/IS605 family accessory protein TnpB-like domain"/>
    <property type="match status" value="1"/>
</dbReference>
<sequence>RRVKNGDKPGFPRFKGRDRYDSFTLKQAGWWLDGRYLTIRNIGRFKLRLSRPIDGDIKTVTIRRSSSGKWYATFSCDNVPIKPLPQIGKQVGIDVGLESFLTTSEGEKIENPRFFKSSQDILAMRQQRLSRRVKGSHRRRKARILVAKAHEKVRNQRKDFHFKVANQLVKENDTICIEHMNAWNSNHSLNRSMRDVAWFEFFDILRWKAAEAARTVIEVPAKDTSQLCSRCGARVPKDLSVRIHSCPFCDLTIDRDINAALNILRVGQTL</sequence>
<dbReference type="NCBIfam" id="NF040570">
    <property type="entry name" value="guided_TnpB"/>
    <property type="match status" value="1"/>
</dbReference>
<dbReference type="InterPro" id="IPR010095">
    <property type="entry name" value="Cas12f1-like_TNB"/>
</dbReference>
<protein>
    <recommendedName>
        <fullName evidence="8">Transposase IS891/IS1136/IS1341 domain-containing protein</fullName>
    </recommendedName>
</protein>
<keyword evidence="4" id="KW-0233">DNA recombination</keyword>
<feature type="domain" description="Cas12f1-like TNB" evidence="6">
    <location>
        <begin position="198"/>
        <end position="263"/>
    </location>
</feature>
<comment type="caution">
    <text evidence="7">The sequence shown here is derived from an EMBL/GenBank/DDBJ whole genome shotgun (WGS) entry which is preliminary data.</text>
</comment>
<name>X1HCD4_9ZZZZ</name>
<evidence type="ECO:0000256" key="3">
    <source>
        <dbReference type="ARBA" id="ARBA00023125"/>
    </source>
</evidence>
<evidence type="ECO:0000313" key="7">
    <source>
        <dbReference type="EMBL" id="GAH67047.1"/>
    </source>
</evidence>
<keyword evidence="2" id="KW-0815">Transposition</keyword>
<evidence type="ECO:0000259" key="5">
    <source>
        <dbReference type="Pfam" id="PF01385"/>
    </source>
</evidence>
<evidence type="ECO:0000256" key="2">
    <source>
        <dbReference type="ARBA" id="ARBA00022578"/>
    </source>
</evidence>
<gene>
    <name evidence="7" type="ORF">S03H2_43018</name>
</gene>